<keyword evidence="1" id="KW-0812">Transmembrane</keyword>
<dbReference type="RefSeq" id="WP_205009466.1">
    <property type="nucleotide sequence ID" value="NZ_JAFBEH010000016.1"/>
</dbReference>
<organism evidence="2 3">
    <name type="scientific">Streptococcus loxodontisalivarius</name>
    <dbReference type="NCBI Taxonomy" id="1349415"/>
    <lineage>
        <taxon>Bacteria</taxon>
        <taxon>Bacillati</taxon>
        <taxon>Bacillota</taxon>
        <taxon>Bacilli</taxon>
        <taxon>Lactobacillales</taxon>
        <taxon>Streptococcaceae</taxon>
        <taxon>Streptococcus</taxon>
    </lineage>
</organism>
<gene>
    <name evidence="2" type="ORF">JOC28_000921</name>
</gene>
<keyword evidence="3" id="KW-1185">Reference proteome</keyword>
<feature type="transmembrane region" description="Helical" evidence="1">
    <location>
        <begin position="46"/>
        <end position="66"/>
    </location>
</feature>
<feature type="transmembrane region" description="Helical" evidence="1">
    <location>
        <begin position="12"/>
        <end position="34"/>
    </location>
</feature>
<keyword evidence="1" id="KW-1133">Transmembrane helix</keyword>
<sequence>MKKGKEVLDLKSIKFVISILVTNILIGLLIMTPHYISFQEWDWSVFWAYLEDVSPFIAMPIFLVIFKEYGSN</sequence>
<proteinExistence type="predicted"/>
<comment type="caution">
    <text evidence="2">The sequence shown here is derived from an EMBL/GenBank/DDBJ whole genome shotgun (WGS) entry which is preliminary data.</text>
</comment>
<protein>
    <submittedName>
        <fullName evidence="2">Uncharacterized protein</fullName>
    </submittedName>
</protein>
<dbReference type="EMBL" id="JAFBEH010000016">
    <property type="protein sequence ID" value="MBM7642624.1"/>
    <property type="molecule type" value="Genomic_DNA"/>
</dbReference>
<accession>A0ABS2PRG4</accession>
<evidence type="ECO:0000256" key="1">
    <source>
        <dbReference type="SAM" id="Phobius"/>
    </source>
</evidence>
<name>A0ABS2PRG4_9STRE</name>
<dbReference type="Proteomes" id="UP000697472">
    <property type="component" value="Unassembled WGS sequence"/>
</dbReference>
<reference evidence="2 3" key="1">
    <citation type="submission" date="2021-01" db="EMBL/GenBank/DDBJ databases">
        <title>Genomic Encyclopedia of Type Strains, Phase IV (KMG-IV): sequencing the most valuable type-strain genomes for metagenomic binning, comparative biology and taxonomic classification.</title>
        <authorList>
            <person name="Goeker M."/>
        </authorList>
    </citation>
    <scope>NUCLEOTIDE SEQUENCE [LARGE SCALE GENOMIC DNA]</scope>
    <source>
        <strain evidence="2 3">DSM 27382</strain>
    </source>
</reference>
<keyword evidence="1" id="KW-0472">Membrane</keyword>
<evidence type="ECO:0000313" key="3">
    <source>
        <dbReference type="Proteomes" id="UP000697472"/>
    </source>
</evidence>
<evidence type="ECO:0000313" key="2">
    <source>
        <dbReference type="EMBL" id="MBM7642624.1"/>
    </source>
</evidence>